<accession>A0A139H4J7</accession>
<organism evidence="2 3">
    <name type="scientific">Pseudocercospora eumusae</name>
    <dbReference type="NCBI Taxonomy" id="321146"/>
    <lineage>
        <taxon>Eukaryota</taxon>
        <taxon>Fungi</taxon>
        <taxon>Dikarya</taxon>
        <taxon>Ascomycota</taxon>
        <taxon>Pezizomycotina</taxon>
        <taxon>Dothideomycetes</taxon>
        <taxon>Dothideomycetidae</taxon>
        <taxon>Mycosphaerellales</taxon>
        <taxon>Mycosphaerellaceae</taxon>
        <taxon>Pseudocercospora</taxon>
    </lineage>
</organism>
<sequence>MKPTETSTSSSSPLASNIKAERATSPTGGAATTGKEHDTSRPDRVTQMLDALHLLEPLALAVDVTMDKCPVHVFGRQVEEDFRESLRLVRNCLRTMMHEKDALDAGQMISEGEDGWTKEGDAR</sequence>
<keyword evidence="3" id="KW-1185">Reference proteome</keyword>
<feature type="region of interest" description="Disordered" evidence="1">
    <location>
        <begin position="1"/>
        <end position="43"/>
    </location>
</feature>
<feature type="compositionally biased region" description="Low complexity" evidence="1">
    <location>
        <begin position="23"/>
        <end position="33"/>
    </location>
</feature>
<feature type="compositionally biased region" description="Low complexity" evidence="1">
    <location>
        <begin position="1"/>
        <end position="12"/>
    </location>
</feature>
<dbReference type="AlphaFoldDB" id="A0A139H4J7"/>
<dbReference type="Proteomes" id="UP000070133">
    <property type="component" value="Unassembled WGS sequence"/>
</dbReference>
<evidence type="ECO:0000313" key="2">
    <source>
        <dbReference type="EMBL" id="KXS97405.1"/>
    </source>
</evidence>
<proteinExistence type="predicted"/>
<feature type="region of interest" description="Disordered" evidence="1">
    <location>
        <begin position="104"/>
        <end position="123"/>
    </location>
</feature>
<feature type="compositionally biased region" description="Basic and acidic residues" evidence="1">
    <location>
        <begin position="34"/>
        <end position="43"/>
    </location>
</feature>
<comment type="caution">
    <text evidence="2">The sequence shown here is derived from an EMBL/GenBank/DDBJ whole genome shotgun (WGS) entry which is preliminary data.</text>
</comment>
<dbReference type="EMBL" id="LFZN01000144">
    <property type="protein sequence ID" value="KXS97405.1"/>
    <property type="molecule type" value="Genomic_DNA"/>
</dbReference>
<name>A0A139H4J7_9PEZI</name>
<evidence type="ECO:0000313" key="3">
    <source>
        <dbReference type="Proteomes" id="UP000070133"/>
    </source>
</evidence>
<reference evidence="2 3" key="1">
    <citation type="submission" date="2015-07" db="EMBL/GenBank/DDBJ databases">
        <title>Comparative genomics of the Sigatoka disease complex on banana suggests a link between parallel evolutionary changes in Pseudocercospora fijiensis and Pseudocercospora eumusae and increased virulence on the banana host.</title>
        <authorList>
            <person name="Chang T.-C."/>
            <person name="Salvucci A."/>
            <person name="Crous P.W."/>
            <person name="Stergiopoulos I."/>
        </authorList>
    </citation>
    <scope>NUCLEOTIDE SEQUENCE [LARGE SCALE GENOMIC DNA]</scope>
    <source>
        <strain evidence="2 3">CBS 114824</strain>
    </source>
</reference>
<protein>
    <submittedName>
        <fullName evidence="2">Uncharacterized protein</fullName>
    </submittedName>
</protein>
<dbReference type="OrthoDB" id="10525828at2759"/>
<gene>
    <name evidence="2" type="ORF">AC578_6812</name>
</gene>
<evidence type="ECO:0000256" key="1">
    <source>
        <dbReference type="SAM" id="MobiDB-lite"/>
    </source>
</evidence>